<dbReference type="KEGG" id="nano:G5V58_10935"/>
<gene>
    <name evidence="2" type="ORF">G5V58_10935</name>
</gene>
<evidence type="ECO:0000313" key="2">
    <source>
        <dbReference type="EMBL" id="QIG43201.1"/>
    </source>
</evidence>
<sequence>MTGSLVALAVVLLTVGGVAWWGLSAPRPTGSRLQRSAERADRPGQEPRRQPGDAGTGLIL</sequence>
<name>A0A6G6WCX8_9ACTN</name>
<organism evidence="2 3">
    <name type="scientific">Nocardioides anomalus</name>
    <dbReference type="NCBI Taxonomy" id="2712223"/>
    <lineage>
        <taxon>Bacteria</taxon>
        <taxon>Bacillati</taxon>
        <taxon>Actinomycetota</taxon>
        <taxon>Actinomycetes</taxon>
        <taxon>Propionibacteriales</taxon>
        <taxon>Nocardioidaceae</taxon>
        <taxon>Nocardioides</taxon>
    </lineage>
</organism>
<dbReference type="EMBL" id="CP049257">
    <property type="protein sequence ID" value="QIG43201.1"/>
    <property type="molecule type" value="Genomic_DNA"/>
</dbReference>
<accession>A0A6G6WCX8</accession>
<evidence type="ECO:0000313" key="3">
    <source>
        <dbReference type="Proteomes" id="UP000502996"/>
    </source>
</evidence>
<dbReference type="AlphaFoldDB" id="A0A6G6WCX8"/>
<proteinExistence type="predicted"/>
<protein>
    <submittedName>
        <fullName evidence="2">Uncharacterized protein</fullName>
    </submittedName>
</protein>
<evidence type="ECO:0000256" key="1">
    <source>
        <dbReference type="SAM" id="MobiDB-lite"/>
    </source>
</evidence>
<dbReference type="RefSeq" id="WP_165232256.1">
    <property type="nucleotide sequence ID" value="NZ_CP049257.1"/>
</dbReference>
<feature type="region of interest" description="Disordered" evidence="1">
    <location>
        <begin position="24"/>
        <end position="60"/>
    </location>
</feature>
<reference evidence="2 3" key="1">
    <citation type="submission" date="2020-02" db="EMBL/GenBank/DDBJ databases">
        <title>Full genome sequence of Nocardioides sp. R-3366.</title>
        <authorList>
            <person name="Im W.-T."/>
        </authorList>
    </citation>
    <scope>NUCLEOTIDE SEQUENCE [LARGE SCALE GENOMIC DNA]</scope>
    <source>
        <strain evidence="2 3">R-3366</strain>
    </source>
</reference>
<feature type="compositionally biased region" description="Basic and acidic residues" evidence="1">
    <location>
        <begin position="35"/>
        <end position="51"/>
    </location>
</feature>
<keyword evidence="3" id="KW-1185">Reference proteome</keyword>
<dbReference type="Proteomes" id="UP000502996">
    <property type="component" value="Chromosome"/>
</dbReference>